<dbReference type="Proteomes" id="UP000019116">
    <property type="component" value="Chromosome 5B"/>
</dbReference>
<accession>A0A3B6LFK3</accession>
<feature type="coiled-coil region" evidence="1">
    <location>
        <begin position="102"/>
        <end position="157"/>
    </location>
</feature>
<dbReference type="Gramene" id="TraesCAD_scaffold_093439_01G000100.1">
    <property type="protein sequence ID" value="TraesCAD_scaffold_093439_01G000100.1"/>
    <property type="gene ID" value="TraesCAD_scaffold_093439_01G000100"/>
</dbReference>
<keyword evidence="4" id="KW-1185">Reference proteome</keyword>
<dbReference type="PANTHER" id="PTHR46740:SF6">
    <property type="entry name" value="OS12G0623300 PROTEIN"/>
    <property type="match status" value="1"/>
</dbReference>
<organism evidence="3">
    <name type="scientific">Triticum aestivum</name>
    <name type="common">Wheat</name>
    <dbReference type="NCBI Taxonomy" id="4565"/>
    <lineage>
        <taxon>Eukaryota</taxon>
        <taxon>Viridiplantae</taxon>
        <taxon>Streptophyta</taxon>
        <taxon>Embryophyta</taxon>
        <taxon>Tracheophyta</taxon>
        <taxon>Spermatophyta</taxon>
        <taxon>Magnoliopsida</taxon>
        <taxon>Liliopsida</taxon>
        <taxon>Poales</taxon>
        <taxon>Poaceae</taxon>
        <taxon>BOP clade</taxon>
        <taxon>Pooideae</taxon>
        <taxon>Triticodae</taxon>
        <taxon>Triticeae</taxon>
        <taxon>Triticinae</taxon>
        <taxon>Triticum</taxon>
    </lineage>
</organism>
<sequence length="364" mass="39160">MEYWLEPAELAALRREVGVDPYWVPPPGWKRGDPVSADGYALKAKKQVEELTKELAGVKRHMQQLVKAHQGTMNNEVKPEAPKACISHDPYQDKYECVLKANGNLEKQVLSLEEKYAGATRSNGKLEQEVLFLKEKYEAVLEKNSRLEQQVAALSTSFLSLKEGMQFLNDGEQQQQQQQLRIMGAEPRLLLCARECRQADRQEPSNGAGDQLADGGRRREWPHEAQPSSPRTPTAARVASVDDDGCAMDGGLELPPTPPSASSTNAASSAKLLLLPAPDSPVQPPPQPPATSSSSARVDVGLQEPAESRSGGLDLQLRHTAQDATASLPFPCGAAAGLPEGGKTATAGGRGRVGTELALATPSY</sequence>
<dbReference type="Gramene" id="TraesWEE_scaffold_091335_01G000200.1">
    <property type="protein sequence ID" value="TraesWEE_scaffold_091335_01G000200.1"/>
    <property type="gene ID" value="TraesWEE_scaffold_091335_01G000200"/>
</dbReference>
<reference evidence="3" key="2">
    <citation type="submission" date="2018-10" db="UniProtKB">
        <authorList>
            <consortium name="EnsemblPlants"/>
        </authorList>
    </citation>
    <scope>IDENTIFICATION</scope>
</reference>
<dbReference type="OrthoDB" id="693388at2759"/>
<dbReference type="SMR" id="A0A3B6LFK3"/>
<feature type="region of interest" description="Disordered" evidence="2">
    <location>
        <begin position="339"/>
        <end position="364"/>
    </location>
</feature>
<dbReference type="InterPro" id="IPR044221">
    <property type="entry name" value="DYAD/AMEIOTIC1"/>
</dbReference>
<evidence type="ECO:0000313" key="3">
    <source>
        <dbReference type="EnsemblPlants" id="TraesCS5B02G024200.1"/>
    </source>
</evidence>
<name>A0A3B6LFK3_WHEAT</name>
<feature type="region of interest" description="Disordered" evidence="2">
    <location>
        <begin position="199"/>
        <end position="298"/>
    </location>
</feature>
<dbReference type="GO" id="GO:0007131">
    <property type="term" value="P:reciprocal meiotic recombination"/>
    <property type="evidence" value="ECO:0007669"/>
    <property type="project" value="InterPro"/>
</dbReference>
<proteinExistence type="predicted"/>
<evidence type="ECO:0000256" key="2">
    <source>
        <dbReference type="SAM" id="MobiDB-lite"/>
    </source>
</evidence>
<protein>
    <submittedName>
        <fullName evidence="3">Uncharacterized protein</fullName>
    </submittedName>
</protein>
<dbReference type="STRING" id="4565.A0A3B6LFK3"/>
<feature type="compositionally biased region" description="Pro residues" evidence="2">
    <location>
        <begin position="278"/>
        <end position="289"/>
    </location>
</feature>
<feature type="compositionally biased region" description="Low complexity" evidence="2">
    <location>
        <begin position="260"/>
        <end position="277"/>
    </location>
</feature>
<dbReference type="PANTHER" id="PTHR46740">
    <property type="entry name" value="PROTEIN DYAD"/>
    <property type="match status" value="1"/>
</dbReference>
<dbReference type="AlphaFoldDB" id="A0A3B6LFK3"/>
<feature type="coiled-coil region" evidence="1">
    <location>
        <begin position="41"/>
        <end position="68"/>
    </location>
</feature>
<dbReference type="EnsemblPlants" id="TraesCS5B02G024200.1">
    <property type="protein sequence ID" value="TraesCS5B02G024200.1"/>
    <property type="gene ID" value="TraesCS5B02G024200"/>
</dbReference>
<dbReference type="GO" id="GO:0051177">
    <property type="term" value="P:meiotic sister chromatid cohesion"/>
    <property type="evidence" value="ECO:0007669"/>
    <property type="project" value="InterPro"/>
</dbReference>
<reference evidence="3" key="1">
    <citation type="submission" date="2018-08" db="EMBL/GenBank/DDBJ databases">
        <authorList>
            <person name="Rossello M."/>
        </authorList>
    </citation>
    <scope>NUCLEOTIDE SEQUENCE [LARGE SCALE GENOMIC DNA]</scope>
    <source>
        <strain evidence="3">cv. Chinese Spring</strain>
    </source>
</reference>
<evidence type="ECO:0000313" key="4">
    <source>
        <dbReference type="Proteomes" id="UP000019116"/>
    </source>
</evidence>
<dbReference type="PaxDb" id="4565-Traes_5BS_D20B1F49B.2"/>
<dbReference type="Gramene" id="TraesCS5B03G0056600.1">
    <property type="protein sequence ID" value="TraesCS5B03G0056600.1.CDS"/>
    <property type="gene ID" value="TraesCS5B03G0056600"/>
</dbReference>
<evidence type="ECO:0000256" key="1">
    <source>
        <dbReference type="SAM" id="Coils"/>
    </source>
</evidence>
<dbReference type="Gramene" id="TraesCS5B02G024200.1">
    <property type="protein sequence ID" value="TraesCS5B02G024200.1"/>
    <property type="gene ID" value="TraesCS5B02G024200"/>
</dbReference>
<keyword evidence="1" id="KW-0175">Coiled coil</keyword>